<keyword evidence="3 4" id="KW-0408">Iron</keyword>
<dbReference type="GO" id="GO:0046872">
    <property type="term" value="F:metal ion binding"/>
    <property type="evidence" value="ECO:0007669"/>
    <property type="project" value="UniProtKB-KW"/>
</dbReference>
<evidence type="ECO:0000256" key="6">
    <source>
        <dbReference type="SAM" id="SignalP"/>
    </source>
</evidence>
<dbReference type="InterPro" id="IPR009056">
    <property type="entry name" value="Cyt_c-like_dom"/>
</dbReference>
<gene>
    <name evidence="8" type="ORF">E6K81_01460</name>
</gene>
<dbReference type="InterPro" id="IPR051395">
    <property type="entry name" value="Cytochrome_c_Peroxidase/MauG"/>
</dbReference>
<sequence length="386" mass="41288">MRAAGRALVLISALNALGAAGACPPAPRLGDPLRGLSADQLDRFRQGQEVFEREFTPATGLGPLFNSIACGECHENPVTGGAGDEVETHATIVRADGICDQLEARGGPVFQLHVTPALQAALGIDHEPVPAEATRAARTTPDLFGLGLLDAVPDREILARADPDDRDHDGVSGRPNYFVDGRLGRFGRKAFVPALAEFNHGAFAAEMGITSPAQPSEESIGGKPLPPGVDPVPEPELSQEDMDRVDDFVRFLAPPAPLALDRQGELGRRVFAEIRCGACHVPSLTTGDSPVAALRYRTVEAYTDLLLHAMGPERADICLGQAAPDEFRTEPLMGLRFMPAFLHDGKAKTIDEAIQLHGGEAAGAVRRYQRLTPARREALLRFLKSL</sequence>
<reference evidence="8 9" key="1">
    <citation type="journal article" date="2019" name="Nat. Microbiol.">
        <title>Mediterranean grassland soil C-N compound turnover is dependent on rainfall and depth, and is mediated by genomically divergent microorganisms.</title>
        <authorList>
            <person name="Diamond S."/>
            <person name="Andeer P.F."/>
            <person name="Li Z."/>
            <person name="Crits-Christoph A."/>
            <person name="Burstein D."/>
            <person name="Anantharaman K."/>
            <person name="Lane K.R."/>
            <person name="Thomas B.C."/>
            <person name="Pan C."/>
            <person name="Northen T.R."/>
            <person name="Banfield J.F."/>
        </authorList>
    </citation>
    <scope>NUCLEOTIDE SEQUENCE [LARGE SCALE GENOMIC DNA]</scope>
    <source>
        <strain evidence="8">WS_11</strain>
    </source>
</reference>
<proteinExistence type="predicted"/>
<dbReference type="SUPFAM" id="SSF46626">
    <property type="entry name" value="Cytochrome c"/>
    <property type="match status" value="1"/>
</dbReference>
<feature type="compositionally biased region" description="Pro residues" evidence="5">
    <location>
        <begin position="224"/>
        <end position="234"/>
    </location>
</feature>
<evidence type="ECO:0000313" key="9">
    <source>
        <dbReference type="Proteomes" id="UP000319771"/>
    </source>
</evidence>
<feature type="chain" id="PRO_5021818747" description="Cytochrome c domain-containing protein" evidence="6">
    <location>
        <begin position="23"/>
        <end position="386"/>
    </location>
</feature>
<dbReference type="EMBL" id="VBPB01000017">
    <property type="protein sequence ID" value="TMQ74068.1"/>
    <property type="molecule type" value="Genomic_DNA"/>
</dbReference>
<evidence type="ECO:0000313" key="8">
    <source>
        <dbReference type="EMBL" id="TMQ74068.1"/>
    </source>
</evidence>
<keyword evidence="2 4" id="KW-0479">Metal-binding</keyword>
<feature type="region of interest" description="Disordered" evidence="5">
    <location>
        <begin position="212"/>
        <end position="237"/>
    </location>
</feature>
<dbReference type="Pfam" id="PF06537">
    <property type="entry name" value="DHOR"/>
    <property type="match status" value="1"/>
</dbReference>
<evidence type="ECO:0000256" key="1">
    <source>
        <dbReference type="ARBA" id="ARBA00022617"/>
    </source>
</evidence>
<dbReference type="InterPro" id="IPR010538">
    <property type="entry name" value="DHOR"/>
</dbReference>
<dbReference type="GO" id="GO:0020037">
    <property type="term" value="F:heme binding"/>
    <property type="evidence" value="ECO:0007669"/>
    <property type="project" value="InterPro"/>
</dbReference>
<keyword evidence="1 4" id="KW-0349">Heme</keyword>
<dbReference type="GO" id="GO:0009055">
    <property type="term" value="F:electron transfer activity"/>
    <property type="evidence" value="ECO:0007669"/>
    <property type="project" value="InterPro"/>
</dbReference>
<dbReference type="InterPro" id="IPR036909">
    <property type="entry name" value="Cyt_c-like_dom_sf"/>
</dbReference>
<dbReference type="PANTHER" id="PTHR30600">
    <property type="entry name" value="CYTOCHROME C PEROXIDASE-RELATED"/>
    <property type="match status" value="1"/>
</dbReference>
<organism evidence="8 9">
    <name type="scientific">Eiseniibacteriota bacterium</name>
    <dbReference type="NCBI Taxonomy" id="2212470"/>
    <lineage>
        <taxon>Bacteria</taxon>
        <taxon>Candidatus Eiseniibacteriota</taxon>
    </lineage>
</organism>
<protein>
    <recommendedName>
        <fullName evidence="7">Cytochrome c domain-containing protein</fullName>
    </recommendedName>
</protein>
<accession>A0A538UDT7</accession>
<feature type="domain" description="Cytochrome c" evidence="7">
    <location>
        <begin position="42"/>
        <end position="253"/>
    </location>
</feature>
<evidence type="ECO:0000256" key="5">
    <source>
        <dbReference type="SAM" id="MobiDB-lite"/>
    </source>
</evidence>
<dbReference type="PROSITE" id="PS51257">
    <property type="entry name" value="PROKAR_LIPOPROTEIN"/>
    <property type="match status" value="1"/>
</dbReference>
<evidence type="ECO:0000256" key="2">
    <source>
        <dbReference type="ARBA" id="ARBA00022723"/>
    </source>
</evidence>
<evidence type="ECO:0000256" key="3">
    <source>
        <dbReference type="ARBA" id="ARBA00023004"/>
    </source>
</evidence>
<name>A0A538UDT7_UNCEI</name>
<dbReference type="Proteomes" id="UP000319771">
    <property type="component" value="Unassembled WGS sequence"/>
</dbReference>
<dbReference type="PROSITE" id="PS51007">
    <property type="entry name" value="CYTC"/>
    <property type="match status" value="2"/>
</dbReference>
<dbReference type="AlphaFoldDB" id="A0A538UDT7"/>
<evidence type="ECO:0000259" key="7">
    <source>
        <dbReference type="PROSITE" id="PS51007"/>
    </source>
</evidence>
<comment type="caution">
    <text evidence="8">The sequence shown here is derived from an EMBL/GenBank/DDBJ whole genome shotgun (WGS) entry which is preliminary data.</text>
</comment>
<dbReference type="GO" id="GO:0004130">
    <property type="term" value="F:cytochrome-c peroxidase activity"/>
    <property type="evidence" value="ECO:0007669"/>
    <property type="project" value="TreeGrafter"/>
</dbReference>
<feature type="domain" description="Cytochrome c" evidence="7">
    <location>
        <begin position="262"/>
        <end position="386"/>
    </location>
</feature>
<dbReference type="Gene3D" id="1.10.760.10">
    <property type="entry name" value="Cytochrome c-like domain"/>
    <property type="match status" value="1"/>
</dbReference>
<feature type="signal peptide" evidence="6">
    <location>
        <begin position="1"/>
        <end position="22"/>
    </location>
</feature>
<evidence type="ECO:0000256" key="4">
    <source>
        <dbReference type="PROSITE-ProRule" id="PRU00433"/>
    </source>
</evidence>
<dbReference type="PANTHER" id="PTHR30600:SF4">
    <property type="entry name" value="CYTOCHROME C DOMAIN-CONTAINING PROTEIN"/>
    <property type="match status" value="1"/>
</dbReference>
<keyword evidence="6" id="KW-0732">Signal</keyword>